<dbReference type="InterPro" id="IPR008651">
    <property type="entry name" value="Uncharacterised_HicB"/>
</dbReference>
<dbReference type="SUPFAM" id="SSF47598">
    <property type="entry name" value="Ribbon-helix-helix"/>
    <property type="match status" value="1"/>
</dbReference>
<evidence type="ECO:0008006" key="4">
    <source>
        <dbReference type="Google" id="ProtNLM"/>
    </source>
</evidence>
<evidence type="ECO:0000313" key="2">
    <source>
        <dbReference type="EMBL" id="KGH47891.1"/>
    </source>
</evidence>
<protein>
    <recommendedName>
        <fullName evidence="4">Histidine kinase</fullName>
    </recommendedName>
</protein>
<dbReference type="Gene3D" id="1.10.1220.10">
    <property type="entry name" value="Met repressor-like"/>
    <property type="match status" value="1"/>
</dbReference>
<evidence type="ECO:0000313" key="3">
    <source>
        <dbReference type="Proteomes" id="UP000029713"/>
    </source>
</evidence>
<name>A0A098YDT9_9ACTN</name>
<feature type="region of interest" description="Disordered" evidence="1">
    <location>
        <begin position="143"/>
        <end position="166"/>
    </location>
</feature>
<dbReference type="GO" id="GO:0006355">
    <property type="term" value="P:regulation of DNA-templated transcription"/>
    <property type="evidence" value="ECO:0007669"/>
    <property type="project" value="InterPro"/>
</dbReference>
<organism evidence="2 3">
    <name type="scientific">Modestobacter caceresii</name>
    <dbReference type="NCBI Taxonomy" id="1522368"/>
    <lineage>
        <taxon>Bacteria</taxon>
        <taxon>Bacillati</taxon>
        <taxon>Actinomycetota</taxon>
        <taxon>Actinomycetes</taxon>
        <taxon>Geodermatophilales</taxon>
        <taxon>Geodermatophilaceae</taxon>
        <taxon>Modestobacter</taxon>
    </lineage>
</organism>
<sequence>MDLTDYVDALRRSLTATAAAGTEQAQETARLLAEALEPAVRLTVTEALSAMAAEVTAAWDGGLVDIRVRGRDPEVVVVHAPESGPEFDPAPGPPVEEADPEDDGAVARISLRLPEALKSRAETAAAAAGLSLNAWLVRAVADGLREPTDPPRSARGPRRYSGFARS</sequence>
<feature type="region of interest" description="Disordered" evidence="1">
    <location>
        <begin position="79"/>
        <end position="102"/>
    </location>
</feature>
<dbReference type="EMBL" id="JPMX01000015">
    <property type="protein sequence ID" value="KGH47891.1"/>
    <property type="molecule type" value="Genomic_DNA"/>
</dbReference>
<accession>A0A098YDT9</accession>
<dbReference type="Proteomes" id="UP000029713">
    <property type="component" value="Unassembled WGS sequence"/>
</dbReference>
<dbReference type="Pfam" id="PF05534">
    <property type="entry name" value="HicB"/>
    <property type="match status" value="1"/>
</dbReference>
<dbReference type="AlphaFoldDB" id="A0A098YDT9"/>
<dbReference type="InterPro" id="IPR010985">
    <property type="entry name" value="Ribbon_hlx_hlx"/>
</dbReference>
<keyword evidence="3" id="KW-1185">Reference proteome</keyword>
<dbReference type="STRING" id="1522368.IN07_05090"/>
<comment type="caution">
    <text evidence="2">The sequence shown here is derived from an EMBL/GenBank/DDBJ whole genome shotgun (WGS) entry which is preliminary data.</text>
</comment>
<proteinExistence type="predicted"/>
<evidence type="ECO:0000256" key="1">
    <source>
        <dbReference type="SAM" id="MobiDB-lite"/>
    </source>
</evidence>
<dbReference type="InterPro" id="IPR013321">
    <property type="entry name" value="Arc_rbn_hlx_hlx"/>
</dbReference>
<gene>
    <name evidence="2" type="ORF">IN07_05090</name>
</gene>
<reference evidence="2 3" key="1">
    <citation type="submission" date="2014-07" db="EMBL/GenBank/DDBJ databases">
        <title>Biosystematic studies on Modestobacter strains isolated from extreme hyper-arid desert soil and from historic building.</title>
        <authorList>
            <person name="Bukarasam K."/>
            <person name="Bull A."/>
            <person name="Girard G."/>
            <person name="van Wezel G."/>
            <person name="Goodfellow M."/>
        </authorList>
    </citation>
    <scope>NUCLEOTIDE SEQUENCE [LARGE SCALE GENOMIC DNA]</scope>
    <source>
        <strain evidence="2 3">KNN45-2b</strain>
    </source>
</reference>
<dbReference type="OrthoDB" id="5193907at2"/>